<evidence type="ECO:0000256" key="1">
    <source>
        <dbReference type="ARBA" id="ARBA00001052"/>
    </source>
</evidence>
<dbReference type="PANTHER" id="PTHR11109:SF7">
    <property type="entry name" value="GTP CYCLOHYDROLASE 1"/>
    <property type="match status" value="1"/>
</dbReference>
<gene>
    <name evidence="9" type="ORF">P689_119235</name>
</gene>
<accession>A0A0C1V768</accession>
<dbReference type="RefSeq" id="WP_052471812.1">
    <property type="nucleotide sequence ID" value="NZ_AWXV01000002.1"/>
</dbReference>
<evidence type="ECO:0000256" key="5">
    <source>
        <dbReference type="ARBA" id="ARBA00012715"/>
    </source>
</evidence>
<dbReference type="InterPro" id="IPR043133">
    <property type="entry name" value="GTP-CH-I_C/QueF"/>
</dbReference>
<dbReference type="EMBL" id="AWXV01000002">
    <property type="protein sequence ID" value="KIE64264.1"/>
    <property type="molecule type" value="Genomic_DNA"/>
</dbReference>
<evidence type="ECO:0000256" key="3">
    <source>
        <dbReference type="ARBA" id="ARBA00008085"/>
    </source>
</evidence>
<protein>
    <recommendedName>
        <fullName evidence="5">GTP cyclohydrolase I</fullName>
        <ecNumber evidence="5">3.5.4.16</ecNumber>
    </recommendedName>
</protein>
<dbReference type="UniPathway" id="UPA00848">
    <property type="reaction ID" value="UER00151"/>
</dbReference>
<dbReference type="PANTHER" id="PTHR11109">
    <property type="entry name" value="GTP CYCLOHYDROLASE I"/>
    <property type="match status" value="1"/>
</dbReference>
<dbReference type="InterPro" id="IPR020602">
    <property type="entry name" value="GTP_CycHdrlase_I_dom"/>
</dbReference>
<dbReference type="FunFam" id="3.30.1130.10:FF:000001">
    <property type="entry name" value="GTP cyclohydrolase 1"/>
    <property type="match status" value="1"/>
</dbReference>
<proteinExistence type="inferred from homology"/>
<comment type="caution">
    <text evidence="9">The sequence shown here is derived from an EMBL/GenBank/DDBJ whole genome shotgun (WGS) entry which is preliminary data.</text>
</comment>
<evidence type="ECO:0000256" key="2">
    <source>
        <dbReference type="ARBA" id="ARBA00005080"/>
    </source>
</evidence>
<evidence type="ECO:0000256" key="7">
    <source>
        <dbReference type="ARBA" id="ARBA00022801"/>
    </source>
</evidence>
<dbReference type="GO" id="GO:0006730">
    <property type="term" value="P:one-carbon metabolic process"/>
    <property type="evidence" value="ECO:0007669"/>
    <property type="project" value="UniProtKB-KW"/>
</dbReference>
<evidence type="ECO:0000256" key="4">
    <source>
        <dbReference type="ARBA" id="ARBA00011857"/>
    </source>
</evidence>
<evidence type="ECO:0000313" key="10">
    <source>
        <dbReference type="Proteomes" id="UP000054529"/>
    </source>
</evidence>
<feature type="domain" description="GTP cyclohydrolase I" evidence="8">
    <location>
        <begin position="12"/>
        <end position="184"/>
    </location>
</feature>
<comment type="similarity">
    <text evidence="3">Belongs to the GTP cyclohydrolase I family.</text>
</comment>
<dbReference type="PATRIC" id="fig|1401651.3.peg.260"/>
<dbReference type="InterPro" id="IPR018234">
    <property type="entry name" value="GTP_CycHdrlase_I_CS"/>
</dbReference>
<dbReference type="GO" id="GO:0005737">
    <property type="term" value="C:cytoplasm"/>
    <property type="evidence" value="ECO:0007669"/>
    <property type="project" value="TreeGrafter"/>
</dbReference>
<keyword evidence="6" id="KW-0554">One-carbon metabolism</keyword>
<comment type="subunit">
    <text evidence="4">Toroid-shaped homodecamer, composed of two pentamers of five dimers.</text>
</comment>
<comment type="catalytic activity">
    <reaction evidence="1">
        <text>GTP + H2O = 7,8-dihydroneopterin 3'-triphosphate + formate + H(+)</text>
        <dbReference type="Rhea" id="RHEA:17473"/>
        <dbReference type="ChEBI" id="CHEBI:15377"/>
        <dbReference type="ChEBI" id="CHEBI:15378"/>
        <dbReference type="ChEBI" id="CHEBI:15740"/>
        <dbReference type="ChEBI" id="CHEBI:37565"/>
        <dbReference type="ChEBI" id="CHEBI:58462"/>
        <dbReference type="EC" id="3.5.4.16"/>
    </reaction>
</comment>
<dbReference type="Pfam" id="PF01227">
    <property type="entry name" value="GTP_cyclohydroI"/>
    <property type="match status" value="1"/>
</dbReference>
<dbReference type="GO" id="GO:0046654">
    <property type="term" value="P:tetrahydrofolate biosynthetic process"/>
    <property type="evidence" value="ECO:0007669"/>
    <property type="project" value="InterPro"/>
</dbReference>
<name>A0A0C1V768_9ENTR</name>
<dbReference type="EC" id="3.5.4.16" evidence="5"/>
<organism evidence="9 10">
    <name type="scientific">Candidatus Riesia pediculischaeffi PTSU</name>
    <dbReference type="NCBI Taxonomy" id="1401651"/>
    <lineage>
        <taxon>Bacteria</taxon>
        <taxon>Pseudomonadati</taxon>
        <taxon>Pseudomonadota</taxon>
        <taxon>Gammaproteobacteria</taxon>
        <taxon>Enterobacterales</taxon>
        <taxon>Enterobacteriaceae</taxon>
        <taxon>Candidatus Riesia</taxon>
    </lineage>
</organism>
<dbReference type="GO" id="GO:0003934">
    <property type="term" value="F:GTP cyclohydrolase I activity"/>
    <property type="evidence" value="ECO:0007669"/>
    <property type="project" value="UniProtKB-EC"/>
</dbReference>
<reference evidence="9 10" key="1">
    <citation type="journal article" date="2014" name="G3 (Bethesda)">
        <title>Genome sequence of Candidatus Riesia pediculischaeffi, endosymbiont of chimpanzee lice, and genomic comparison of recently acquired endosymbionts from human and chimpanzee lice.</title>
        <authorList>
            <person name="Boyd B.M."/>
            <person name="Allen J.M."/>
            <person name="de Crecy-Lagard V."/>
            <person name="Reed D.L."/>
        </authorList>
    </citation>
    <scope>NUCLEOTIDE SEQUENCE [LARGE SCALE GENOMIC DNA]</scope>
    <source>
        <strain evidence="9 10">PTSU</strain>
    </source>
</reference>
<dbReference type="PROSITE" id="PS00860">
    <property type="entry name" value="GTP_CYCLOHYDROL_1_2"/>
    <property type="match status" value="1"/>
</dbReference>
<dbReference type="OrthoDB" id="9801207at2"/>
<comment type="pathway">
    <text evidence="2">Cofactor biosynthesis; 7,8-dihydroneopterin triphosphate biosynthesis; 7,8-dihydroneopterin triphosphate from GTP: step 1/1.</text>
</comment>
<evidence type="ECO:0000313" key="9">
    <source>
        <dbReference type="EMBL" id="KIE64264.1"/>
    </source>
</evidence>
<dbReference type="GO" id="GO:0006729">
    <property type="term" value="P:tetrahydrobiopterin biosynthetic process"/>
    <property type="evidence" value="ECO:0007669"/>
    <property type="project" value="TreeGrafter"/>
</dbReference>
<dbReference type="GO" id="GO:0008270">
    <property type="term" value="F:zinc ion binding"/>
    <property type="evidence" value="ECO:0007669"/>
    <property type="project" value="TreeGrafter"/>
</dbReference>
<dbReference type="InterPro" id="IPR001474">
    <property type="entry name" value="GTP_CycHdrlase_I"/>
</dbReference>
<keyword evidence="7 9" id="KW-0378">Hydrolase</keyword>
<dbReference type="Gene3D" id="3.30.1130.10">
    <property type="match status" value="1"/>
</dbReference>
<dbReference type="Proteomes" id="UP000054529">
    <property type="component" value="Unassembled WGS sequence"/>
</dbReference>
<dbReference type="HOGENOM" id="CLU_049768_3_2_6"/>
<dbReference type="AlphaFoldDB" id="A0A0C1V768"/>
<evidence type="ECO:0000256" key="6">
    <source>
        <dbReference type="ARBA" id="ARBA00022563"/>
    </source>
</evidence>
<evidence type="ECO:0000259" key="8">
    <source>
        <dbReference type="Pfam" id="PF01227"/>
    </source>
</evidence>
<sequence length="189" mass="22191">MSFLNEDVNLIRKKLQLCGLDIQSNSNFSISFKKLSKLYSELFFKSDYRDFPKFKLMENKIQFNEMIVIRDVQFISICEHHLLIIEGTSTVAYIPKKYIVGLSKISQIIHFFSKRPQLQEKMTKQISISLKNLLKTEDVAVFINAVHYCMKIRYAQDRSSDVITTELSGSFVSDDLLKDRFLRFCYSNR</sequence>
<dbReference type="PROSITE" id="PS00859">
    <property type="entry name" value="GTP_CYCLOHYDROL_1_1"/>
    <property type="match status" value="1"/>
</dbReference>
<dbReference type="SUPFAM" id="SSF55620">
    <property type="entry name" value="Tetrahydrobiopterin biosynthesis enzymes-like"/>
    <property type="match status" value="1"/>
</dbReference>
<dbReference type="GO" id="GO:0005525">
    <property type="term" value="F:GTP binding"/>
    <property type="evidence" value="ECO:0007669"/>
    <property type="project" value="TreeGrafter"/>
</dbReference>